<dbReference type="AlphaFoldDB" id="A0A645F8X0"/>
<organism evidence="1">
    <name type="scientific">bioreactor metagenome</name>
    <dbReference type="NCBI Taxonomy" id="1076179"/>
    <lineage>
        <taxon>unclassified sequences</taxon>
        <taxon>metagenomes</taxon>
        <taxon>ecological metagenomes</taxon>
    </lineage>
</organism>
<proteinExistence type="predicted"/>
<name>A0A645F8X0_9ZZZZ</name>
<reference evidence="1" key="1">
    <citation type="submission" date="2019-08" db="EMBL/GenBank/DDBJ databases">
        <authorList>
            <person name="Kucharzyk K."/>
            <person name="Murdoch R.W."/>
            <person name="Higgins S."/>
            <person name="Loffler F."/>
        </authorList>
    </citation>
    <scope>NUCLEOTIDE SEQUENCE</scope>
</reference>
<accession>A0A645F8X0</accession>
<sequence>MSAYAVTIGAIAFWYCSFVSFPLDGAGVEGAGVEGAGADGTA</sequence>
<evidence type="ECO:0000313" key="1">
    <source>
        <dbReference type="EMBL" id="MPN10002.1"/>
    </source>
</evidence>
<comment type="caution">
    <text evidence="1">The sequence shown here is derived from an EMBL/GenBank/DDBJ whole genome shotgun (WGS) entry which is preliminary data.</text>
</comment>
<protein>
    <submittedName>
        <fullName evidence="1">Uncharacterized protein</fullName>
    </submittedName>
</protein>
<gene>
    <name evidence="1" type="ORF">SDC9_157295</name>
</gene>
<dbReference type="EMBL" id="VSSQ01056146">
    <property type="protein sequence ID" value="MPN10002.1"/>
    <property type="molecule type" value="Genomic_DNA"/>
</dbReference>